<protein>
    <submittedName>
        <fullName evidence="2">Uncharacterized protein</fullName>
    </submittedName>
</protein>
<sequence length="131" mass="14525">MSLLSLPPHIHSTSPPLHDEEMRQVEEYLADEQAIDAAEHARLLEYLADAAAPAPPPDPIAALAENLRLLAVPEEDEEELDTHTCGDSECQGEHVHADEGDYYGISPSYSPNHGEFNYYEQPYIPATPPYD</sequence>
<evidence type="ECO:0000256" key="1">
    <source>
        <dbReference type="SAM" id="MobiDB-lite"/>
    </source>
</evidence>
<evidence type="ECO:0000313" key="2">
    <source>
        <dbReference type="EMBL" id="QHU31715.1"/>
    </source>
</evidence>
<organism evidence="2">
    <name type="scientific">viral metagenome</name>
    <dbReference type="NCBI Taxonomy" id="1070528"/>
    <lineage>
        <taxon>unclassified sequences</taxon>
        <taxon>metagenomes</taxon>
        <taxon>organismal metagenomes</taxon>
    </lineage>
</organism>
<feature type="compositionally biased region" description="Basic and acidic residues" evidence="1">
    <location>
        <begin position="81"/>
        <end position="99"/>
    </location>
</feature>
<name>A0A6C0LNY3_9ZZZZ</name>
<feature type="region of interest" description="Disordered" evidence="1">
    <location>
        <begin position="74"/>
        <end position="108"/>
    </location>
</feature>
<proteinExistence type="predicted"/>
<dbReference type="EMBL" id="MN740532">
    <property type="protein sequence ID" value="QHU31715.1"/>
    <property type="molecule type" value="Genomic_DNA"/>
</dbReference>
<accession>A0A6C0LNY3</accession>
<reference evidence="2" key="1">
    <citation type="journal article" date="2020" name="Nature">
        <title>Giant virus diversity and host interactions through global metagenomics.</title>
        <authorList>
            <person name="Schulz F."/>
            <person name="Roux S."/>
            <person name="Paez-Espino D."/>
            <person name="Jungbluth S."/>
            <person name="Walsh D.A."/>
            <person name="Denef V.J."/>
            <person name="McMahon K.D."/>
            <person name="Konstantinidis K.T."/>
            <person name="Eloe-Fadrosh E.A."/>
            <person name="Kyrpides N.C."/>
            <person name="Woyke T."/>
        </authorList>
    </citation>
    <scope>NUCLEOTIDE SEQUENCE</scope>
    <source>
        <strain evidence="2">GVMAG-M-3300027963-41</strain>
    </source>
</reference>
<dbReference type="AlphaFoldDB" id="A0A6C0LNY3"/>